<proteinExistence type="predicted"/>
<dbReference type="RefSeq" id="XP_046593812.1">
    <property type="nucleotide sequence ID" value="XM_046737856.1"/>
</dbReference>
<dbReference type="Proteomes" id="UP000829291">
    <property type="component" value="Chromosome 4"/>
</dbReference>
<protein>
    <submittedName>
        <fullName evidence="3">Uncharacterized protein LOC107224312</fullName>
    </submittedName>
</protein>
<keyword evidence="2" id="KW-1185">Reference proteome</keyword>
<organism evidence="2 3">
    <name type="scientific">Neodiprion lecontei</name>
    <name type="common">Redheaded pine sawfly</name>
    <dbReference type="NCBI Taxonomy" id="441921"/>
    <lineage>
        <taxon>Eukaryota</taxon>
        <taxon>Metazoa</taxon>
        <taxon>Ecdysozoa</taxon>
        <taxon>Arthropoda</taxon>
        <taxon>Hexapoda</taxon>
        <taxon>Insecta</taxon>
        <taxon>Pterygota</taxon>
        <taxon>Neoptera</taxon>
        <taxon>Endopterygota</taxon>
        <taxon>Hymenoptera</taxon>
        <taxon>Tenthredinoidea</taxon>
        <taxon>Diprionidae</taxon>
        <taxon>Diprioninae</taxon>
        <taxon>Neodiprion</taxon>
    </lineage>
</organism>
<accession>A0ABM3G0M4</accession>
<evidence type="ECO:0000313" key="2">
    <source>
        <dbReference type="Proteomes" id="UP000829291"/>
    </source>
</evidence>
<dbReference type="Pfam" id="PF06743">
    <property type="entry name" value="FAST_1"/>
    <property type="match status" value="1"/>
</dbReference>
<sequence length="637" mass="72585">MNKIARLIFRVCVTAGNLRISLPNTTRFFYTPNTSFSYASYSKDYRSNREPSIRGSESDVVLQALATVRTKDEIFEIVTTYRPLLKIEHSLAAFKILDTMHRQKSNADLTIVEKAEFLELCKVLLNDINSLDGNEAVYILKTLTYLGVSNTSLISQSLLQVIRQSLNNLSFRRLLELEYQLEHFKSSPLSDALKIAVPALCEIQLQNNMLDKENIGKLMSALVFLRNKSGHHELIANVVDSIRKIGQDMKVSYASKIFKYMCDLQYLPPGYEEVVRNVQQILIRYMNFVSIHDIELILGKMYKQMVFFENKTFYNEELVDACARACIARNIEFEKGVTILKVLSNIGHTQIRLIDYVAAECYQNPVVLSKCSEINIRVLVIALATADYKPIFWETMQEIISKIVDKDQFTSSALLLDFAVSMAVLDCYNPRVIKEIFSENFLSTEMLKNETQTSWNFLLLYQSIQTLCSTPVGKSPPERLLETAICYNTASVKNSSLLPALEQAMGGSQFVTSNLRTRLGHYIDHVIMVKDGHPLALNFLQEAQEYKLVTHIEEIVPPAESQVIMVINLPDHAYAINSRRLKGPWSLMLKTLEKHTGHAVIPISSLMWNDLMDYEKIPYLMQAIRLKCDKVSTSTNV</sequence>
<evidence type="ECO:0000259" key="1">
    <source>
        <dbReference type="Pfam" id="PF06743"/>
    </source>
</evidence>
<dbReference type="GeneID" id="107224312"/>
<feature type="domain" description="FAST kinase leucine-rich" evidence="1">
    <location>
        <begin position="380"/>
        <end position="443"/>
    </location>
</feature>
<name>A0ABM3G0M4_NEOLC</name>
<evidence type="ECO:0000313" key="3">
    <source>
        <dbReference type="RefSeq" id="XP_046593812.1"/>
    </source>
</evidence>
<dbReference type="InterPro" id="IPR010622">
    <property type="entry name" value="FAST_Leu-rich"/>
</dbReference>
<reference evidence="3" key="1">
    <citation type="submission" date="2025-08" db="UniProtKB">
        <authorList>
            <consortium name="RefSeq"/>
        </authorList>
    </citation>
    <scope>IDENTIFICATION</scope>
    <source>
        <tissue evidence="3">Thorax and Abdomen</tissue>
    </source>
</reference>
<gene>
    <name evidence="3" type="primary">LOC107224312</name>
</gene>